<dbReference type="Pfam" id="PF00535">
    <property type="entry name" value="Glycos_transf_2"/>
    <property type="match status" value="1"/>
</dbReference>
<dbReference type="InterPro" id="IPR001173">
    <property type="entry name" value="Glyco_trans_2-like"/>
</dbReference>
<evidence type="ECO:0000313" key="5">
    <source>
        <dbReference type="Proteomes" id="UP001284771"/>
    </source>
</evidence>
<keyword evidence="4" id="KW-0808">Transferase</keyword>
<keyword evidence="4" id="KW-0328">Glycosyltransferase</keyword>
<dbReference type="PANTHER" id="PTHR22916">
    <property type="entry name" value="GLYCOSYLTRANSFERASE"/>
    <property type="match status" value="1"/>
</dbReference>
<evidence type="ECO:0000259" key="2">
    <source>
        <dbReference type="Pfam" id="PF00534"/>
    </source>
</evidence>
<dbReference type="CDD" id="cd03801">
    <property type="entry name" value="GT4_PimA-like"/>
    <property type="match status" value="1"/>
</dbReference>
<dbReference type="Pfam" id="PF00534">
    <property type="entry name" value="Glycos_transf_1"/>
    <property type="match status" value="1"/>
</dbReference>
<dbReference type="InterPro" id="IPR001296">
    <property type="entry name" value="Glyco_trans_1"/>
</dbReference>
<evidence type="ECO:0000313" key="4">
    <source>
        <dbReference type="EMBL" id="MDW8515627.1"/>
    </source>
</evidence>
<dbReference type="InterPro" id="IPR029044">
    <property type="entry name" value="Nucleotide-diphossugar_trans"/>
</dbReference>
<sequence>MEKVSIIIPFYNCSYVNQAIESALGQTYPNIEVVVVNDGSTMHTEKITPYLNQIRYVEKQNGGTASALNMGIQHATGEYFAWLSSDDLFVHDKVEKQLNFMKAHNAYISHSNYALINNNSEVTVPLAGVYFDRKLDFIEHLQIGCSINGCTIMMKMEVFTTLGLFNEALRFTQDYDYWLRCVPAYEFYYLNEPLVHYRVHDEMGTKKHTSEIDLEVKAVQEAHRPVLANMVNLEKNSSAQANSLTTQSLNTPLNITFPILTLCKGGAQRMLADISNGLVDLGHNVTILMPPQGDIEYDVKAKITRTLGAVITEQDYPNSDLIISNFYSTVPSAAAASAQGKGVHARFSLCYEPVFLPEQSVSFQSYNTTPYLLVISRYQQELISLLHGIKGEHIPIYVNPNFSKLSLSNKRKPFTISAIVRIPEGGYSWQRDQDYLIEQLKVVKKQFPSVRINLICPPNEFAQSPTLQDLRNKEGFLFYSPKDDYELCAYYNRADIFVTSSIYETAVLPGLEAMKCGAAIVCVYAGGNTEYGRHEETCLMSYRYENRLGKDISRLIQDSALLAKLKVNGQQEAEKWQLSNSVAAFEKACYSFLQDAHK</sequence>
<dbReference type="PANTHER" id="PTHR22916:SF3">
    <property type="entry name" value="UDP-GLCNAC:BETAGAL BETA-1,3-N-ACETYLGLUCOSAMINYLTRANSFERASE-LIKE PROTEIN 1"/>
    <property type="match status" value="1"/>
</dbReference>
<organism evidence="4 5">
    <name type="scientific">Priestia flexa</name>
    <dbReference type="NCBI Taxonomy" id="86664"/>
    <lineage>
        <taxon>Bacteria</taxon>
        <taxon>Bacillati</taxon>
        <taxon>Bacillota</taxon>
        <taxon>Bacilli</taxon>
        <taxon>Bacillales</taxon>
        <taxon>Bacillaceae</taxon>
        <taxon>Priestia</taxon>
    </lineage>
</organism>
<reference evidence="5" key="1">
    <citation type="submission" date="2023-07" db="EMBL/GenBank/DDBJ databases">
        <title>Draft genomic sequences of Priestia flexa CCM isolated from the soil of an abandoned mine contaminated by free cyanide in the high Andean zone of Tacna, Peru.</title>
        <authorList>
            <person name="Caceda Quiroz C.J."/>
            <person name="Maraza Chooque G.J."/>
            <person name="Fora Quispe G.L."/>
            <person name="Carpio Mamani M."/>
        </authorList>
    </citation>
    <scope>NUCLEOTIDE SEQUENCE [LARGE SCALE GENOMIC DNA]</scope>
    <source>
        <strain evidence="5">CCM</strain>
    </source>
</reference>
<dbReference type="SUPFAM" id="SSF53756">
    <property type="entry name" value="UDP-Glycosyltransferase/glycogen phosphorylase"/>
    <property type="match status" value="1"/>
</dbReference>
<dbReference type="RefSeq" id="WP_235932340.1">
    <property type="nucleotide sequence ID" value="NZ_CP040367.1"/>
</dbReference>
<comment type="similarity">
    <text evidence="1">Belongs to the glycosyltransferase 2 family.</text>
</comment>
<protein>
    <submittedName>
        <fullName evidence="4">Glycosyltransferase</fullName>
        <ecNumber evidence="4">2.4.-.-</ecNumber>
    </submittedName>
</protein>
<dbReference type="Proteomes" id="UP001284771">
    <property type="component" value="Unassembled WGS sequence"/>
</dbReference>
<dbReference type="GO" id="GO:0016757">
    <property type="term" value="F:glycosyltransferase activity"/>
    <property type="evidence" value="ECO:0007669"/>
    <property type="project" value="UniProtKB-KW"/>
</dbReference>
<dbReference type="EC" id="2.4.-.-" evidence="4"/>
<comment type="caution">
    <text evidence="4">The sequence shown here is derived from an EMBL/GenBank/DDBJ whole genome shotgun (WGS) entry which is preliminary data.</text>
</comment>
<proteinExistence type="inferred from homology"/>
<feature type="domain" description="Glycosyltransferase 2-like" evidence="3">
    <location>
        <begin position="5"/>
        <end position="154"/>
    </location>
</feature>
<dbReference type="Gene3D" id="3.90.550.10">
    <property type="entry name" value="Spore Coat Polysaccharide Biosynthesis Protein SpsA, Chain A"/>
    <property type="match status" value="1"/>
</dbReference>
<dbReference type="EMBL" id="JAWUZT010000011">
    <property type="protein sequence ID" value="MDW8515627.1"/>
    <property type="molecule type" value="Genomic_DNA"/>
</dbReference>
<keyword evidence="5" id="KW-1185">Reference proteome</keyword>
<dbReference type="SUPFAM" id="SSF53448">
    <property type="entry name" value="Nucleotide-diphospho-sugar transferases"/>
    <property type="match status" value="1"/>
</dbReference>
<gene>
    <name evidence="4" type="ORF">RIB56_05735</name>
</gene>
<dbReference type="Gene3D" id="3.40.50.2000">
    <property type="entry name" value="Glycogen Phosphorylase B"/>
    <property type="match status" value="2"/>
</dbReference>
<accession>A0ABU4J3R3</accession>
<name>A0ABU4J3R3_9BACI</name>
<evidence type="ECO:0000256" key="1">
    <source>
        <dbReference type="ARBA" id="ARBA00006739"/>
    </source>
</evidence>
<feature type="domain" description="Glycosyl transferase family 1" evidence="2">
    <location>
        <begin position="429"/>
        <end position="571"/>
    </location>
</feature>
<evidence type="ECO:0000259" key="3">
    <source>
        <dbReference type="Pfam" id="PF00535"/>
    </source>
</evidence>